<reference evidence="2 3" key="1">
    <citation type="submission" date="2016-10" db="EMBL/GenBank/DDBJ databases">
        <authorList>
            <person name="de Groot N.N."/>
        </authorList>
    </citation>
    <scope>NUCLEOTIDE SEQUENCE [LARGE SCALE GENOMIC DNA]</scope>
    <source>
        <strain evidence="2 3">DSM 43941</strain>
    </source>
</reference>
<protein>
    <recommendedName>
        <fullName evidence="1">DUF4240 domain-containing protein</fullName>
    </recommendedName>
</protein>
<evidence type="ECO:0000313" key="3">
    <source>
        <dbReference type="Proteomes" id="UP000198688"/>
    </source>
</evidence>
<proteinExistence type="predicted"/>
<dbReference type="InterPro" id="IPR025334">
    <property type="entry name" value="DUF4240"/>
</dbReference>
<dbReference type="AlphaFoldDB" id="A0A1H1VCE8"/>
<dbReference type="STRING" id="113562.SAMN04489716_1698"/>
<keyword evidence="3" id="KW-1185">Reference proteome</keyword>
<accession>A0A1H1VCE8</accession>
<gene>
    <name evidence="2" type="ORF">SAMN04489716_1698</name>
</gene>
<evidence type="ECO:0000259" key="1">
    <source>
        <dbReference type="Pfam" id="PF14024"/>
    </source>
</evidence>
<organism evidence="2 3">
    <name type="scientific">Actinoplanes derwentensis</name>
    <dbReference type="NCBI Taxonomy" id="113562"/>
    <lineage>
        <taxon>Bacteria</taxon>
        <taxon>Bacillati</taxon>
        <taxon>Actinomycetota</taxon>
        <taxon>Actinomycetes</taxon>
        <taxon>Micromonosporales</taxon>
        <taxon>Micromonosporaceae</taxon>
        <taxon>Actinoplanes</taxon>
    </lineage>
</organism>
<dbReference type="Proteomes" id="UP000198688">
    <property type="component" value="Chromosome I"/>
</dbReference>
<feature type="domain" description="DUF4240" evidence="1">
    <location>
        <begin position="4"/>
        <end position="133"/>
    </location>
</feature>
<sequence length="189" mass="21114">MAIMDGDAFWAVVEDARAGVDDTRTAEGAEEVAERIENRLTELGPESAVAFALHYDVLGARSYDGNLWGAAYLMKGGCSDDAFDYFRGWLVTQGRRTWERALQDPDTLAELGVDPDDDFLECEDMLGVGRRAFGEEEAFYRALDAARGKLPAETFERPAAADDFDHDDDGEMRARYPRLAEIYLERAPE</sequence>
<name>A0A1H1VCE8_9ACTN</name>
<dbReference type="Pfam" id="PF14024">
    <property type="entry name" value="DUF4240"/>
    <property type="match status" value="1"/>
</dbReference>
<evidence type="ECO:0000313" key="2">
    <source>
        <dbReference type="EMBL" id="SDS81889.1"/>
    </source>
</evidence>
<dbReference type="RefSeq" id="WP_231954306.1">
    <property type="nucleotide sequence ID" value="NZ_BOMJ01000011.1"/>
</dbReference>
<dbReference type="EMBL" id="LT629758">
    <property type="protein sequence ID" value="SDS81889.1"/>
    <property type="molecule type" value="Genomic_DNA"/>
</dbReference>